<protein>
    <recommendedName>
        <fullName evidence="3">Plastid lipid-associated protein/fibrillin conserved domain-containing protein</fullName>
    </recommendedName>
</protein>
<dbReference type="PANTHER" id="PTHR35690:SF1">
    <property type="entry name" value="OS01G0363500 PROTEIN"/>
    <property type="match status" value="1"/>
</dbReference>
<dbReference type="RefSeq" id="WP_283758497.1">
    <property type="nucleotide sequence ID" value="NZ_JAQOSQ010000010.1"/>
</dbReference>
<accession>A0ABT7BXQ9</accession>
<sequence>MSELSILEQAVDSVLHSTLIPDPERVVGQLVALEKSVKKTKESYQLQQLVGTWRLCFVTGGKPGRSPNILQMKLAQVMLRSIPIQLIYSPLSERETINTEKIEPGWVQNQVRVGLFTLEVSGPVKHIKSNSILAFDFTKMQIESFSYSLFSTRIRKGEETDSKFYTTPVSQQPFFNYFLVRDRFIAARGRGGGLALWGRV</sequence>
<evidence type="ECO:0000313" key="2">
    <source>
        <dbReference type="Proteomes" id="UP001232992"/>
    </source>
</evidence>
<evidence type="ECO:0000313" key="1">
    <source>
        <dbReference type="EMBL" id="MDJ1183845.1"/>
    </source>
</evidence>
<proteinExistence type="predicted"/>
<evidence type="ECO:0008006" key="3">
    <source>
        <dbReference type="Google" id="ProtNLM"/>
    </source>
</evidence>
<comment type="caution">
    <text evidence="1">The sequence shown here is derived from an EMBL/GenBank/DDBJ whole genome shotgun (WGS) entry which is preliminary data.</text>
</comment>
<dbReference type="PANTHER" id="PTHR35690">
    <property type="entry name" value="OS01G0363500 PROTEIN"/>
    <property type="match status" value="1"/>
</dbReference>
<dbReference type="Proteomes" id="UP001232992">
    <property type="component" value="Unassembled WGS sequence"/>
</dbReference>
<reference evidence="1 2" key="1">
    <citation type="submission" date="2023-01" db="EMBL/GenBank/DDBJ databases">
        <title>Novel diversity within Roseofilum (Cyanobacteria; Desertifilaceae) from marine benthic mats with descriptions of four novel species.</title>
        <authorList>
            <person name="Wang Y."/>
            <person name="Berthold D.E."/>
            <person name="Hu J."/>
            <person name="Lefler F.W."/>
            <person name="Laughinghouse H.D. IV."/>
        </authorList>
    </citation>
    <scope>NUCLEOTIDE SEQUENCE [LARGE SCALE GENOMIC DNA]</scope>
    <source>
        <strain evidence="1 2">BLCC-M143</strain>
    </source>
</reference>
<gene>
    <name evidence="1" type="ORF">PMH09_11675</name>
</gene>
<organism evidence="1 2">
    <name type="scientific">Roseofilum casamattae BLCC-M143</name>
    <dbReference type="NCBI Taxonomy" id="3022442"/>
    <lineage>
        <taxon>Bacteria</taxon>
        <taxon>Bacillati</taxon>
        <taxon>Cyanobacteriota</taxon>
        <taxon>Cyanophyceae</taxon>
        <taxon>Desertifilales</taxon>
        <taxon>Desertifilaceae</taxon>
        <taxon>Roseofilum</taxon>
        <taxon>Roseofilum casamattae</taxon>
    </lineage>
</organism>
<name>A0ABT7BXQ9_9CYAN</name>
<keyword evidence="2" id="KW-1185">Reference proteome</keyword>
<dbReference type="EMBL" id="JAQOSQ010000010">
    <property type="protein sequence ID" value="MDJ1183845.1"/>
    <property type="molecule type" value="Genomic_DNA"/>
</dbReference>